<evidence type="ECO:0000313" key="2">
    <source>
        <dbReference type="EMBL" id="MFK3864268.1"/>
    </source>
</evidence>
<feature type="signal peptide" evidence="1">
    <location>
        <begin position="1"/>
        <end position="20"/>
    </location>
</feature>
<organism evidence="2 3">
    <name type="scientific">Pseudoalteromonas rhizosphaerae</name>
    <dbReference type="NCBI Taxonomy" id="2518973"/>
    <lineage>
        <taxon>Bacteria</taxon>
        <taxon>Pseudomonadati</taxon>
        <taxon>Pseudomonadota</taxon>
        <taxon>Gammaproteobacteria</taxon>
        <taxon>Alteromonadales</taxon>
        <taxon>Pseudoalteromonadaceae</taxon>
        <taxon>Pseudoalteromonas</taxon>
    </lineage>
</organism>
<keyword evidence="3" id="KW-1185">Reference proteome</keyword>
<dbReference type="Proteomes" id="UP001620262">
    <property type="component" value="Unassembled WGS sequence"/>
</dbReference>
<keyword evidence="1" id="KW-0732">Signal</keyword>
<evidence type="ECO:0000256" key="1">
    <source>
        <dbReference type="SAM" id="SignalP"/>
    </source>
</evidence>
<dbReference type="EMBL" id="JBJDOT010000012">
    <property type="protein sequence ID" value="MFK3864268.1"/>
    <property type="molecule type" value="Genomic_DNA"/>
</dbReference>
<name>A0ABW8KX10_9GAMM</name>
<gene>
    <name evidence="2" type="ORF">ACI2JU_10310</name>
</gene>
<comment type="caution">
    <text evidence="2">The sequence shown here is derived from an EMBL/GenBank/DDBJ whole genome shotgun (WGS) entry which is preliminary data.</text>
</comment>
<dbReference type="PROSITE" id="PS51257">
    <property type="entry name" value="PROKAR_LIPOPROTEIN"/>
    <property type="match status" value="1"/>
</dbReference>
<sequence length="626" mass="68500">MFKKLISVSLLMSLVGCGGSSDNDTADTLPAMLETSSTVSFYIAPWQSTAGTLTIINDNTGSIKNIDVADINDVTLSATTLNFHHVEFTSNATTLTCPSFAGCGRTVRNNPNDGNANRRIDYQEVMDMTLSYRADFFAAPGENKVYLSPISSVISDNNLDISITTQSLSATPFYHLTHSQLNDNLEAEVLTNALTFGVILKRAADIEASLNTANNTVVEQQAQLASLPLYRTFADRYVSENLLNEDGNQLLQSVVGEVKQQLVMIGSASNISPQERDEEQLHSRELLEDVRNIIGVARLQEQTYSDELKQKLTEFETILGEDSQQTIIVLGNVLYDVLYNFSPLNNTDAGVYNLQGLTINYQQSPYSWAISGQYDDHDVQLDLNIPQWQVSGLLGNKVSGIMSAKVIGQDTQLNADVSDLVLSFDGTDDPFSNDQSETTGQLNIETTVSLENANSGVLTGDIKLNADRFVTPFEELVTVVSGFDFKGQLVSENQTTQFNLQAIEATPFINEATQNLAFAVQLITPLNGAPDFQFAYVGRLNRLADITNAEIALRLKNRALEINLRTVGNNINAVIHGAQGRWLDVKQKGRNYSGGLYFGDTQIADVTAVRGVPGILFPDGTFESLF</sequence>
<evidence type="ECO:0000313" key="3">
    <source>
        <dbReference type="Proteomes" id="UP001620262"/>
    </source>
</evidence>
<reference evidence="2 3" key="1">
    <citation type="submission" date="2024-11" db="EMBL/GenBank/DDBJ databases">
        <title>The Natural Products Discovery Center: Release of the First 8490 Sequenced Strains for Exploring Actinobacteria Biosynthetic Diversity.</title>
        <authorList>
            <person name="Kalkreuter E."/>
            <person name="Kautsar S.A."/>
            <person name="Yang D."/>
            <person name="Bader C.D."/>
            <person name="Teijaro C.N."/>
            <person name="Fluegel L."/>
            <person name="Davis C.M."/>
            <person name="Simpson J.R."/>
            <person name="Lauterbach L."/>
            <person name="Steele A.D."/>
            <person name="Gui C."/>
            <person name="Meng S."/>
            <person name="Li G."/>
            <person name="Viehrig K."/>
            <person name="Ye F."/>
            <person name="Su P."/>
            <person name="Kiefer A.F."/>
            <person name="Nichols A."/>
            <person name="Cepeda A.J."/>
            <person name="Yan W."/>
            <person name="Fan B."/>
            <person name="Jiang Y."/>
            <person name="Adhikari A."/>
            <person name="Zheng C.-J."/>
            <person name="Schuster L."/>
            <person name="Cowan T.M."/>
            <person name="Smanski M.J."/>
            <person name="Chevrette M.G."/>
            <person name="De Carvalho L.P.S."/>
            <person name="Shen B."/>
        </authorList>
    </citation>
    <scope>NUCLEOTIDE SEQUENCE [LARGE SCALE GENOMIC DNA]</scope>
    <source>
        <strain evidence="2 3">NPDC078403</strain>
    </source>
</reference>
<accession>A0ABW8KX10</accession>
<feature type="chain" id="PRO_5046716989" description="Lipoprotein" evidence="1">
    <location>
        <begin position="21"/>
        <end position="626"/>
    </location>
</feature>
<evidence type="ECO:0008006" key="4">
    <source>
        <dbReference type="Google" id="ProtNLM"/>
    </source>
</evidence>
<proteinExistence type="predicted"/>
<dbReference type="RefSeq" id="WP_404675362.1">
    <property type="nucleotide sequence ID" value="NZ_JBJDOT010000012.1"/>
</dbReference>
<protein>
    <recommendedName>
        <fullName evidence="4">Lipoprotein</fullName>
    </recommendedName>
</protein>